<dbReference type="RefSeq" id="WP_034242588.1">
    <property type="nucleotide sequence ID" value="NZ_AQRA01000005.1"/>
</dbReference>
<sequence length="271" mass="31862">MIGHTESFKNLKKEQQRILDFTVLVCYAVPNLKKSIKGFKEKVPNYEKLANPDYFKETADIGRLESLSGKYKENLSKYTLLSAFSFFESYFRDVVNELIEFHGGKSEFIETVKNRHRTFLQNQNSTIIESKKKLNEPLKKIKWEKYQKHIKILDDEPNYRHPSELLATYGLKYFIESVVGNGFKSVMIPEILEYGLGLDMSEKVNKHPDLIDKNLKETFDIMRDLRNSIGHGNPHSIGFEKVMDLIRFLRHFSLKIDEHLTNNFFILERSR</sequence>
<reference evidence="2 3" key="1">
    <citation type="submission" date="2014-04" db="EMBL/GenBank/DDBJ databases">
        <title>Aquimarina sp. 22II-S11-z7 Genome Sequencing.</title>
        <authorList>
            <person name="Lai Q."/>
        </authorList>
    </citation>
    <scope>NUCLEOTIDE SEQUENCE [LARGE SCALE GENOMIC DNA]</scope>
    <source>
        <strain evidence="2 3">22II-S11-z7</strain>
    </source>
</reference>
<dbReference type="AlphaFoldDB" id="A0A023BUZ5"/>
<feature type="domain" description="RiboL-PSP-HEPN" evidence="1">
    <location>
        <begin position="66"/>
        <end position="262"/>
    </location>
</feature>
<evidence type="ECO:0000259" key="1">
    <source>
        <dbReference type="Pfam" id="PF18735"/>
    </source>
</evidence>
<organism evidence="2 3">
    <name type="scientific">Aquimarina atlantica</name>
    <dbReference type="NCBI Taxonomy" id="1317122"/>
    <lineage>
        <taxon>Bacteria</taxon>
        <taxon>Pseudomonadati</taxon>
        <taxon>Bacteroidota</taxon>
        <taxon>Flavobacteriia</taxon>
        <taxon>Flavobacteriales</taxon>
        <taxon>Flavobacteriaceae</taxon>
        <taxon>Aquimarina</taxon>
    </lineage>
</organism>
<protein>
    <recommendedName>
        <fullName evidence="1">RiboL-PSP-HEPN domain-containing protein</fullName>
    </recommendedName>
</protein>
<dbReference type="eggNOG" id="ENOG50338X8">
    <property type="taxonomic scope" value="Bacteria"/>
</dbReference>
<dbReference type="EMBL" id="AQRA01000005">
    <property type="protein sequence ID" value="EZH73800.1"/>
    <property type="molecule type" value="Genomic_DNA"/>
</dbReference>
<dbReference type="InterPro" id="IPR041519">
    <property type="entry name" value="HEPN_RiboL-PSP"/>
</dbReference>
<name>A0A023BUZ5_9FLAO</name>
<dbReference type="Pfam" id="PF18735">
    <property type="entry name" value="HEPN_RiboL-PSP"/>
    <property type="match status" value="1"/>
</dbReference>
<gene>
    <name evidence="2" type="ORF">ATO12_17865</name>
</gene>
<evidence type="ECO:0000313" key="3">
    <source>
        <dbReference type="Proteomes" id="UP000023541"/>
    </source>
</evidence>
<keyword evidence="3" id="KW-1185">Reference proteome</keyword>
<dbReference type="Proteomes" id="UP000023541">
    <property type="component" value="Unassembled WGS sequence"/>
</dbReference>
<comment type="caution">
    <text evidence="2">The sequence shown here is derived from an EMBL/GenBank/DDBJ whole genome shotgun (WGS) entry which is preliminary data.</text>
</comment>
<evidence type="ECO:0000313" key="2">
    <source>
        <dbReference type="EMBL" id="EZH73800.1"/>
    </source>
</evidence>
<accession>A0A023BUZ5</accession>
<proteinExistence type="predicted"/>
<dbReference type="OrthoDB" id="1425281at2"/>
<dbReference type="STRING" id="1317122.ATO12_17865"/>